<dbReference type="EMBL" id="EQ962652">
    <property type="protein sequence ID" value="EED23242.1"/>
    <property type="molecule type" value="Genomic_DNA"/>
</dbReference>
<organism evidence="7 8">
    <name type="scientific">Talaromyces stipitatus (strain ATCC 10500 / CBS 375.48 / QM 6759 / NRRL 1006)</name>
    <name type="common">Penicillium stipitatum</name>
    <dbReference type="NCBI Taxonomy" id="441959"/>
    <lineage>
        <taxon>Eukaryota</taxon>
        <taxon>Fungi</taxon>
        <taxon>Dikarya</taxon>
        <taxon>Ascomycota</taxon>
        <taxon>Pezizomycotina</taxon>
        <taxon>Eurotiomycetes</taxon>
        <taxon>Eurotiomycetidae</taxon>
        <taxon>Eurotiales</taxon>
        <taxon>Trichocomaceae</taxon>
        <taxon>Talaromyces</taxon>
        <taxon>Talaromyces sect. Talaromyces</taxon>
    </lineage>
</organism>
<name>B8LXG1_TALSN</name>
<gene>
    <name evidence="7" type="ORF">TSTA_066850</name>
</gene>
<dbReference type="PROSITE" id="PS50048">
    <property type="entry name" value="ZN2_CY6_FUNGAL_2"/>
    <property type="match status" value="1"/>
</dbReference>
<evidence type="ECO:0000313" key="8">
    <source>
        <dbReference type="Proteomes" id="UP000001745"/>
    </source>
</evidence>
<protein>
    <recommendedName>
        <fullName evidence="6">Zn(2)-C6 fungal-type domain-containing protein</fullName>
    </recommendedName>
</protein>
<dbReference type="HOGENOM" id="CLU_014802_0_0_1"/>
<evidence type="ECO:0000256" key="1">
    <source>
        <dbReference type="ARBA" id="ARBA00023015"/>
    </source>
</evidence>
<keyword evidence="1" id="KW-0805">Transcription regulation</keyword>
<dbReference type="InParanoid" id="B8LXG1"/>
<dbReference type="eggNOG" id="ENOG502SKK7">
    <property type="taxonomic scope" value="Eukaryota"/>
</dbReference>
<keyword evidence="2" id="KW-0238">DNA-binding</keyword>
<dbReference type="PANTHER" id="PTHR47431:SF5">
    <property type="entry name" value="ZN(II)2CYS6 TRANSCRIPTION FACTOR (EUROFUNG)"/>
    <property type="match status" value="1"/>
</dbReference>
<dbReference type="CDD" id="cd00067">
    <property type="entry name" value="GAL4"/>
    <property type="match status" value="1"/>
</dbReference>
<evidence type="ECO:0000256" key="2">
    <source>
        <dbReference type="ARBA" id="ARBA00023125"/>
    </source>
</evidence>
<dbReference type="OMA" id="YAHTFAQ"/>
<dbReference type="Gene3D" id="4.10.240.10">
    <property type="entry name" value="Zn(2)-C6 fungal-type DNA-binding domain"/>
    <property type="match status" value="1"/>
</dbReference>
<dbReference type="VEuPathDB" id="FungiDB:TSTA_066850"/>
<sequence length="744" mass="82288">MVLGHNQYQRDLQEQHFLVEEQPQLPAETSHRSGNAAVVRRKFAKPPVKVACLACRASRTRCDGQEPCSSCANKGRACSYLPSKRGGPRKKKSSVTPTDPEELVQANSWDPPIVQNAHYEEADGAFSQIEPLSLPGAGLRHLDFNPEVQGMFVGMFGHPGEANHPAVPVSQVPLASTGKHPTVRAYGSEQEILNAYYEFIHPYFPILPPGIAQPGPDLPLEDAGSHPNSPSDEVSLAYQPASPLSCAISAILALVPLPNVPDSASIMLRRSYSQTYARLATMRIEADGELIDSVTDPSQALNYAQPTINRQPFHPRAPVELESILALLVLSIYEYAQRGNMMKMRYRAGQAWVLAMNMSLHTLGPEQDEFTEARRRAWWMTYFCVLQGSIASATPSPVMMNDTRFTTPYPQFASDPEGWSILLQAQQVLITANQFVVDLNRCLKSRSNMQWIYDQMKQLDAWTSNLMTQANAPPSAPRPGDMSTALEFDVAESIRAISRIKLASAQIRMHQFRAFSDLPVFIKKHFDLTPPGSDMNESFHISNNGNSNPLECQCHQYHPMGSVLPTEYSGSASDSSATAASGPVHPHYCWLSPGFPFSAQQSSDICLRAALMISHMLGSLPYPLSMRTSNRRDSTRHQQAFADPALLDPRTQCPRTMPYYAACAMQGSYALLMLVYKTRVAKDTASNALYDEGHHSPAEQMLDGLSHGLERIVGVIFNFSRAFEALSGMRDHIERAIHTAFSQP</sequence>
<dbReference type="CDD" id="cd12148">
    <property type="entry name" value="fungal_TF_MHR"/>
    <property type="match status" value="1"/>
</dbReference>
<evidence type="ECO:0000259" key="6">
    <source>
        <dbReference type="PROSITE" id="PS50048"/>
    </source>
</evidence>
<keyword evidence="8" id="KW-1185">Reference proteome</keyword>
<dbReference type="STRING" id="441959.B8LXG1"/>
<dbReference type="Pfam" id="PF00172">
    <property type="entry name" value="Zn_clus"/>
    <property type="match status" value="1"/>
</dbReference>
<dbReference type="GO" id="GO:0003677">
    <property type="term" value="F:DNA binding"/>
    <property type="evidence" value="ECO:0007669"/>
    <property type="project" value="UniProtKB-KW"/>
</dbReference>
<dbReference type="GeneID" id="8105091"/>
<dbReference type="PROSITE" id="PS00463">
    <property type="entry name" value="ZN2_CY6_FUNGAL_1"/>
    <property type="match status" value="1"/>
</dbReference>
<keyword evidence="3" id="KW-0804">Transcription</keyword>
<evidence type="ECO:0000256" key="3">
    <source>
        <dbReference type="ARBA" id="ARBA00023163"/>
    </source>
</evidence>
<dbReference type="OrthoDB" id="10250282at2759"/>
<dbReference type="InterPro" id="IPR036864">
    <property type="entry name" value="Zn2-C6_fun-type_DNA-bd_sf"/>
</dbReference>
<feature type="domain" description="Zn(2)-C6 fungal-type" evidence="6">
    <location>
        <begin position="51"/>
        <end position="80"/>
    </location>
</feature>
<dbReference type="PhylomeDB" id="B8LXG1"/>
<dbReference type="AlphaFoldDB" id="B8LXG1"/>
<dbReference type="Proteomes" id="UP000001745">
    <property type="component" value="Unassembled WGS sequence"/>
</dbReference>
<evidence type="ECO:0000313" key="7">
    <source>
        <dbReference type="EMBL" id="EED23242.1"/>
    </source>
</evidence>
<feature type="region of interest" description="Disordered" evidence="5">
    <location>
        <begin position="214"/>
        <end position="236"/>
    </location>
</feature>
<dbReference type="RefSeq" id="XP_002340629.1">
    <property type="nucleotide sequence ID" value="XM_002340588.1"/>
</dbReference>
<dbReference type="GO" id="GO:0000981">
    <property type="term" value="F:DNA-binding transcription factor activity, RNA polymerase II-specific"/>
    <property type="evidence" value="ECO:0007669"/>
    <property type="project" value="InterPro"/>
</dbReference>
<evidence type="ECO:0000256" key="5">
    <source>
        <dbReference type="SAM" id="MobiDB-lite"/>
    </source>
</evidence>
<dbReference type="SUPFAM" id="SSF57701">
    <property type="entry name" value="Zn2/Cys6 DNA-binding domain"/>
    <property type="match status" value="1"/>
</dbReference>
<feature type="region of interest" description="Disordered" evidence="5">
    <location>
        <begin position="82"/>
        <end position="112"/>
    </location>
</feature>
<proteinExistence type="predicted"/>
<accession>B8LXG1</accession>
<dbReference type="InterPro" id="IPR001138">
    <property type="entry name" value="Zn2Cys6_DnaBD"/>
</dbReference>
<dbReference type="PANTHER" id="PTHR47431">
    <property type="entry name" value="ZN(II)2CYS6 TRANSCRIPTION FACTOR (EUROFUNG)-RELATED"/>
    <property type="match status" value="1"/>
</dbReference>
<dbReference type="SMART" id="SM00066">
    <property type="entry name" value="GAL4"/>
    <property type="match status" value="1"/>
</dbReference>
<evidence type="ECO:0000256" key="4">
    <source>
        <dbReference type="ARBA" id="ARBA00023242"/>
    </source>
</evidence>
<keyword evidence="4" id="KW-0539">Nucleus</keyword>
<reference evidence="8" key="1">
    <citation type="journal article" date="2015" name="Genome Announc.">
        <title>Genome sequence of the AIDS-associated pathogen Penicillium marneffei (ATCC18224) and its near taxonomic relative Talaromyces stipitatus (ATCC10500).</title>
        <authorList>
            <person name="Nierman W.C."/>
            <person name="Fedorova-Abrams N.D."/>
            <person name="Andrianopoulos A."/>
        </authorList>
    </citation>
    <scope>NUCLEOTIDE SEQUENCE [LARGE SCALE GENOMIC DNA]</scope>
    <source>
        <strain evidence="8">ATCC 10500 / CBS 375.48 / QM 6759 / NRRL 1006</strain>
    </source>
</reference>
<dbReference type="GO" id="GO:0008270">
    <property type="term" value="F:zinc ion binding"/>
    <property type="evidence" value="ECO:0007669"/>
    <property type="project" value="InterPro"/>
</dbReference>